<keyword evidence="2" id="KW-1185">Reference proteome</keyword>
<name>A0A803Q0L1_CANSA</name>
<reference evidence="1" key="1">
    <citation type="submission" date="2018-11" db="EMBL/GenBank/DDBJ databases">
        <authorList>
            <person name="Grassa J C."/>
        </authorList>
    </citation>
    <scope>NUCLEOTIDE SEQUENCE [LARGE SCALE GENOMIC DNA]</scope>
</reference>
<proteinExistence type="predicted"/>
<dbReference type="InterPro" id="IPR018450">
    <property type="entry name" value="Romo1/Mgr2"/>
</dbReference>
<organism evidence="1 2">
    <name type="scientific">Cannabis sativa</name>
    <name type="common">Hemp</name>
    <name type="synonym">Marijuana</name>
    <dbReference type="NCBI Taxonomy" id="3483"/>
    <lineage>
        <taxon>Eukaryota</taxon>
        <taxon>Viridiplantae</taxon>
        <taxon>Streptophyta</taxon>
        <taxon>Embryophyta</taxon>
        <taxon>Tracheophyta</taxon>
        <taxon>Spermatophyta</taxon>
        <taxon>Magnoliopsida</taxon>
        <taxon>eudicotyledons</taxon>
        <taxon>Gunneridae</taxon>
        <taxon>Pentapetalae</taxon>
        <taxon>rosids</taxon>
        <taxon>fabids</taxon>
        <taxon>Rosales</taxon>
        <taxon>Cannabaceae</taxon>
        <taxon>Cannabis</taxon>
    </lineage>
</organism>
<dbReference type="EnsemblPlants" id="evm.model.06.931">
    <property type="protein sequence ID" value="cds.evm.model.06.931"/>
    <property type="gene ID" value="evm.TU.06.931"/>
</dbReference>
<accession>A0A803Q0L1</accession>
<protein>
    <submittedName>
        <fullName evidence="1">Uncharacterized protein</fullName>
    </submittedName>
</protein>
<reference evidence="1" key="2">
    <citation type="submission" date="2021-03" db="UniProtKB">
        <authorList>
            <consortium name="EnsemblPlants"/>
        </authorList>
    </citation>
    <scope>IDENTIFICATION</scope>
</reference>
<evidence type="ECO:0000313" key="1">
    <source>
        <dbReference type="EnsemblPlants" id="cds.evm.model.06.931"/>
    </source>
</evidence>
<sequence length="208" mass="22912">MARDSCMTRVAAGVAVGGAVGGAVGAVYGTYEAIRYKVEVYIEQSFGFVAQEEFVVFKNLGWMGLPCVAPFSGCNHESSNPSTNVGQDPLRERWSVMRVTNGLLPWLGCELDSLPGYGGNMKCGINNDNIDRAETATMQRATSMTMVQVELQEMAKWIEREVIALALGSPIQMGLMDIHLSLVFEIKYVAEVKAMDFDNREEQTLMEH</sequence>
<dbReference type="Proteomes" id="UP000596661">
    <property type="component" value="Chromosome 6"/>
</dbReference>
<dbReference type="Pfam" id="PF10247">
    <property type="entry name" value="Romo1"/>
    <property type="match status" value="1"/>
</dbReference>
<evidence type="ECO:0000313" key="2">
    <source>
        <dbReference type="Proteomes" id="UP000596661"/>
    </source>
</evidence>
<dbReference type="SMART" id="SM01378">
    <property type="entry name" value="Romo1"/>
    <property type="match status" value="1"/>
</dbReference>
<dbReference type="AlphaFoldDB" id="A0A803Q0L1"/>
<dbReference type="EMBL" id="UZAU01000584">
    <property type="status" value="NOT_ANNOTATED_CDS"/>
    <property type="molecule type" value="Genomic_DNA"/>
</dbReference>
<dbReference type="Gramene" id="evm.model.06.931">
    <property type="protein sequence ID" value="cds.evm.model.06.931"/>
    <property type="gene ID" value="evm.TU.06.931"/>
</dbReference>